<dbReference type="SUPFAM" id="SSF48726">
    <property type="entry name" value="Immunoglobulin"/>
    <property type="match status" value="1"/>
</dbReference>
<organism evidence="1 2">
    <name type="scientific">Periophthalmus magnuspinnatus</name>
    <dbReference type="NCBI Taxonomy" id="409849"/>
    <lineage>
        <taxon>Eukaryota</taxon>
        <taxon>Metazoa</taxon>
        <taxon>Chordata</taxon>
        <taxon>Craniata</taxon>
        <taxon>Vertebrata</taxon>
        <taxon>Euteleostomi</taxon>
        <taxon>Actinopterygii</taxon>
        <taxon>Neopterygii</taxon>
        <taxon>Teleostei</taxon>
        <taxon>Neoteleostei</taxon>
        <taxon>Acanthomorphata</taxon>
        <taxon>Gobiaria</taxon>
        <taxon>Gobiiformes</taxon>
        <taxon>Gobioidei</taxon>
        <taxon>Gobiidae</taxon>
        <taxon>Oxudercinae</taxon>
        <taxon>Periophthalmus</taxon>
    </lineage>
</organism>
<keyword evidence="2" id="KW-1185">Reference proteome</keyword>
<evidence type="ECO:0000313" key="2">
    <source>
        <dbReference type="Proteomes" id="UP000261520"/>
    </source>
</evidence>
<proteinExistence type="predicted"/>
<name>A0A3B4B0X9_9GOBI</name>
<sequence>MQDLTDLNLLPLQTSQAASSSVAKHSESSGRAVCSLVSSSTKAEKVALANSIGLVTLICKTYYDPEWCGQVHAVWFRHELPLTNPEKYLTIVNETITERHWRSRQILTEILNLSAKDEGDYQCRATAECPKPETVMGHIMTVSVAKVE</sequence>
<dbReference type="Ensembl" id="ENSPMGT00000024123.1">
    <property type="protein sequence ID" value="ENSPMGP00000022650.1"/>
    <property type="gene ID" value="ENSPMGG00000018324.1"/>
</dbReference>
<reference evidence="1" key="1">
    <citation type="submission" date="2025-08" db="UniProtKB">
        <authorList>
            <consortium name="Ensembl"/>
        </authorList>
    </citation>
    <scope>IDENTIFICATION</scope>
</reference>
<dbReference type="Proteomes" id="UP000261520">
    <property type="component" value="Unplaced"/>
</dbReference>
<dbReference type="InterPro" id="IPR036179">
    <property type="entry name" value="Ig-like_dom_sf"/>
</dbReference>
<evidence type="ECO:0000313" key="1">
    <source>
        <dbReference type="Ensembl" id="ENSPMGP00000022650.1"/>
    </source>
</evidence>
<protein>
    <recommendedName>
        <fullName evidence="3">Ig-like domain-containing protein</fullName>
    </recommendedName>
</protein>
<accession>A0A3B4B0X9</accession>
<dbReference type="AlphaFoldDB" id="A0A3B4B0X9"/>
<dbReference type="Gene3D" id="2.60.40.10">
    <property type="entry name" value="Immunoglobulins"/>
    <property type="match status" value="1"/>
</dbReference>
<evidence type="ECO:0008006" key="3">
    <source>
        <dbReference type="Google" id="ProtNLM"/>
    </source>
</evidence>
<dbReference type="InterPro" id="IPR013783">
    <property type="entry name" value="Ig-like_fold"/>
</dbReference>
<reference evidence="1" key="2">
    <citation type="submission" date="2025-09" db="UniProtKB">
        <authorList>
            <consortium name="Ensembl"/>
        </authorList>
    </citation>
    <scope>IDENTIFICATION</scope>
</reference>